<feature type="non-terminal residue" evidence="2">
    <location>
        <position position="1"/>
    </location>
</feature>
<dbReference type="AlphaFoldDB" id="A0A848M0Q9"/>
<dbReference type="Gene3D" id="2.60.120.10">
    <property type="entry name" value="Jelly Rolls"/>
    <property type="match status" value="2"/>
</dbReference>
<protein>
    <submittedName>
        <fullName evidence="2">Cyclic nucleotide-binding domain-containing protein</fullName>
    </submittedName>
</protein>
<dbReference type="InterPro" id="IPR000595">
    <property type="entry name" value="cNMP-bd_dom"/>
</dbReference>
<organism evidence="2 3">
    <name type="scientific">Pyxidicoccus fallax</name>
    <dbReference type="NCBI Taxonomy" id="394095"/>
    <lineage>
        <taxon>Bacteria</taxon>
        <taxon>Pseudomonadati</taxon>
        <taxon>Myxococcota</taxon>
        <taxon>Myxococcia</taxon>
        <taxon>Myxococcales</taxon>
        <taxon>Cystobacterineae</taxon>
        <taxon>Myxococcaceae</taxon>
        <taxon>Pyxidicoccus</taxon>
    </lineage>
</organism>
<dbReference type="SMART" id="SM00100">
    <property type="entry name" value="cNMP"/>
    <property type="match status" value="1"/>
</dbReference>
<reference evidence="2 3" key="1">
    <citation type="submission" date="2020-04" db="EMBL/GenBank/DDBJ databases">
        <title>Draft genome of Pyxidicoccus fallax type strain.</title>
        <authorList>
            <person name="Whitworth D.E."/>
        </authorList>
    </citation>
    <scope>NUCLEOTIDE SEQUENCE [LARGE SCALE GENOMIC DNA]</scope>
    <source>
        <strain evidence="2 3">DSM 14698</strain>
    </source>
</reference>
<keyword evidence="3" id="KW-1185">Reference proteome</keyword>
<dbReference type="Proteomes" id="UP000518300">
    <property type="component" value="Unassembled WGS sequence"/>
</dbReference>
<accession>A0A848M0Q9</accession>
<feature type="domain" description="Cyclic nucleotide-binding" evidence="1">
    <location>
        <begin position="76"/>
        <end position="196"/>
    </location>
</feature>
<dbReference type="GO" id="GO:0005829">
    <property type="term" value="C:cytosol"/>
    <property type="evidence" value="ECO:0007669"/>
    <property type="project" value="TreeGrafter"/>
</dbReference>
<comment type="caution">
    <text evidence="2">The sequence shown here is derived from an EMBL/GenBank/DDBJ whole genome shotgun (WGS) entry which is preliminary data.</text>
</comment>
<dbReference type="PANTHER" id="PTHR24567">
    <property type="entry name" value="CRP FAMILY TRANSCRIPTIONAL REGULATORY PROTEIN"/>
    <property type="match status" value="1"/>
</dbReference>
<proteinExistence type="predicted"/>
<sequence>MRAVGQLAQGDFFGELALRNGAPRTASVMALEQTAVLELSREGLDKSGARHGLGDTLVRMVCQERLLADALRSSTLLATLPPELGVQLGSALVPHVARQGEVLLTHGQQGDALYVLLRGRCAVFHPHGDGDTTRFPDLEEGAVFGEVSLLRSRLATATVRAETPCTLLRLERDVFVKYFRSQPALRRALVKLGLERLRRTSRLVEDARSEVWSY</sequence>
<evidence type="ECO:0000313" key="3">
    <source>
        <dbReference type="Proteomes" id="UP000518300"/>
    </source>
</evidence>
<dbReference type="PANTHER" id="PTHR24567:SF74">
    <property type="entry name" value="HTH-TYPE TRANSCRIPTIONAL REGULATOR ARCR"/>
    <property type="match status" value="1"/>
</dbReference>
<evidence type="ECO:0000259" key="1">
    <source>
        <dbReference type="PROSITE" id="PS50042"/>
    </source>
</evidence>
<dbReference type="GO" id="GO:0003700">
    <property type="term" value="F:DNA-binding transcription factor activity"/>
    <property type="evidence" value="ECO:0007669"/>
    <property type="project" value="TreeGrafter"/>
</dbReference>
<dbReference type="PROSITE" id="PS50042">
    <property type="entry name" value="CNMP_BINDING_3"/>
    <property type="match status" value="2"/>
</dbReference>
<evidence type="ECO:0000313" key="2">
    <source>
        <dbReference type="EMBL" id="NMO23342.1"/>
    </source>
</evidence>
<dbReference type="InterPro" id="IPR018488">
    <property type="entry name" value="cNMP-bd_CS"/>
</dbReference>
<dbReference type="Pfam" id="PF00027">
    <property type="entry name" value="cNMP_binding"/>
    <property type="match status" value="2"/>
</dbReference>
<dbReference type="InterPro" id="IPR018490">
    <property type="entry name" value="cNMP-bd_dom_sf"/>
</dbReference>
<dbReference type="InterPro" id="IPR014710">
    <property type="entry name" value="RmlC-like_jellyroll"/>
</dbReference>
<dbReference type="RefSeq" id="WP_169352433.1">
    <property type="nucleotide sequence ID" value="NZ_JABBJJ010000586.1"/>
</dbReference>
<gene>
    <name evidence="2" type="ORF">HG543_52070</name>
</gene>
<dbReference type="InterPro" id="IPR050397">
    <property type="entry name" value="Env_Response_Regulators"/>
</dbReference>
<dbReference type="CDD" id="cd00038">
    <property type="entry name" value="CAP_ED"/>
    <property type="match status" value="2"/>
</dbReference>
<feature type="domain" description="Cyclic nucleotide-binding" evidence="1">
    <location>
        <begin position="1"/>
        <end position="46"/>
    </location>
</feature>
<dbReference type="PROSITE" id="PS00889">
    <property type="entry name" value="CNMP_BINDING_2"/>
    <property type="match status" value="1"/>
</dbReference>
<dbReference type="SUPFAM" id="SSF51206">
    <property type="entry name" value="cAMP-binding domain-like"/>
    <property type="match status" value="2"/>
</dbReference>
<name>A0A848M0Q9_9BACT</name>
<dbReference type="EMBL" id="JABBJJ010000586">
    <property type="protein sequence ID" value="NMO23342.1"/>
    <property type="molecule type" value="Genomic_DNA"/>
</dbReference>